<dbReference type="InterPro" id="IPR000688">
    <property type="entry name" value="HypA/HybF"/>
</dbReference>
<keyword evidence="2 4" id="KW-0479">Metal-binding</keyword>
<feature type="binding site" evidence="4">
    <location>
        <position position="76"/>
    </location>
    <ligand>
        <name>Zn(2+)</name>
        <dbReference type="ChEBI" id="CHEBI:29105"/>
    </ligand>
</feature>
<evidence type="ECO:0000313" key="6">
    <source>
        <dbReference type="Proteomes" id="UP000184447"/>
    </source>
</evidence>
<dbReference type="HAMAP" id="MF_00213">
    <property type="entry name" value="HypA_HybF"/>
    <property type="match status" value="1"/>
</dbReference>
<name>A0A1M5TNP9_9CLOT</name>
<evidence type="ECO:0000256" key="4">
    <source>
        <dbReference type="HAMAP-Rule" id="MF_00213"/>
    </source>
</evidence>
<gene>
    <name evidence="4" type="primary">hypA</name>
    <name evidence="5" type="ORF">SAMN02745207_01410</name>
</gene>
<dbReference type="PANTHER" id="PTHR34535:SF3">
    <property type="entry name" value="HYDROGENASE MATURATION FACTOR HYPA"/>
    <property type="match status" value="1"/>
</dbReference>
<evidence type="ECO:0000256" key="1">
    <source>
        <dbReference type="ARBA" id="ARBA00022596"/>
    </source>
</evidence>
<dbReference type="EMBL" id="FQXM01000006">
    <property type="protein sequence ID" value="SHH52392.1"/>
    <property type="molecule type" value="Genomic_DNA"/>
</dbReference>
<comment type="similarity">
    <text evidence="4">Belongs to the HypA/HybF family.</text>
</comment>
<dbReference type="STRING" id="1121316.SAMN02745207_01410"/>
<evidence type="ECO:0000256" key="3">
    <source>
        <dbReference type="ARBA" id="ARBA00022833"/>
    </source>
</evidence>
<dbReference type="GO" id="GO:0016151">
    <property type="term" value="F:nickel cation binding"/>
    <property type="evidence" value="ECO:0007669"/>
    <property type="project" value="UniProtKB-UniRule"/>
</dbReference>
<evidence type="ECO:0000313" key="5">
    <source>
        <dbReference type="EMBL" id="SHH52392.1"/>
    </source>
</evidence>
<proteinExistence type="inferred from homology"/>
<keyword evidence="3 4" id="KW-0862">Zinc</keyword>
<reference evidence="5 6" key="1">
    <citation type="submission" date="2016-11" db="EMBL/GenBank/DDBJ databases">
        <authorList>
            <person name="Jaros S."/>
            <person name="Januszkiewicz K."/>
            <person name="Wedrychowicz H."/>
        </authorList>
    </citation>
    <scope>NUCLEOTIDE SEQUENCE [LARGE SCALE GENOMIC DNA]</scope>
    <source>
        <strain evidence="5 6">DSM 8605</strain>
    </source>
</reference>
<dbReference type="GO" id="GO:0008270">
    <property type="term" value="F:zinc ion binding"/>
    <property type="evidence" value="ECO:0007669"/>
    <property type="project" value="UniProtKB-UniRule"/>
</dbReference>
<feature type="binding site" evidence="4">
    <location>
        <position position="2"/>
    </location>
    <ligand>
        <name>Ni(2+)</name>
        <dbReference type="ChEBI" id="CHEBI:49786"/>
    </ligand>
</feature>
<dbReference type="Gene3D" id="3.30.2320.80">
    <property type="match status" value="1"/>
</dbReference>
<sequence>MHELGIVYEVIKVVDRFVKENQLTKVDKIVLEIGQLSQSIPRYIEECYPAAVSKTDYEDTKLEIIVLPANAECKACNEIYNVIEHRKICPKCSGEEYELISGQEFNIKEVVAY</sequence>
<dbReference type="PANTHER" id="PTHR34535">
    <property type="entry name" value="HYDROGENASE MATURATION FACTOR HYPA"/>
    <property type="match status" value="1"/>
</dbReference>
<dbReference type="RefSeq" id="WP_073337723.1">
    <property type="nucleotide sequence ID" value="NZ_FQXM01000006.1"/>
</dbReference>
<keyword evidence="1 4" id="KW-0533">Nickel</keyword>
<dbReference type="OrthoDB" id="9800361at2"/>
<feature type="binding site" evidence="4">
    <location>
        <position position="92"/>
    </location>
    <ligand>
        <name>Zn(2+)</name>
        <dbReference type="ChEBI" id="CHEBI:29105"/>
    </ligand>
</feature>
<keyword evidence="6" id="KW-1185">Reference proteome</keyword>
<comment type="function">
    <text evidence="4">Involved in the maturation of [NiFe] hydrogenases. Required for nickel insertion into the metal center of the hydrogenase.</text>
</comment>
<protein>
    <recommendedName>
        <fullName evidence="4">Hydrogenase maturation factor HypA</fullName>
    </recommendedName>
</protein>
<feature type="binding site" evidence="4">
    <location>
        <position position="89"/>
    </location>
    <ligand>
        <name>Zn(2+)</name>
        <dbReference type="ChEBI" id="CHEBI:29105"/>
    </ligand>
</feature>
<organism evidence="5 6">
    <name type="scientific">Clostridium grantii DSM 8605</name>
    <dbReference type="NCBI Taxonomy" id="1121316"/>
    <lineage>
        <taxon>Bacteria</taxon>
        <taxon>Bacillati</taxon>
        <taxon>Bacillota</taxon>
        <taxon>Clostridia</taxon>
        <taxon>Eubacteriales</taxon>
        <taxon>Clostridiaceae</taxon>
        <taxon>Clostridium</taxon>
    </lineage>
</organism>
<dbReference type="GO" id="GO:0051604">
    <property type="term" value="P:protein maturation"/>
    <property type="evidence" value="ECO:0007669"/>
    <property type="project" value="InterPro"/>
</dbReference>
<dbReference type="Pfam" id="PF01155">
    <property type="entry name" value="HypA"/>
    <property type="match status" value="1"/>
</dbReference>
<dbReference type="Proteomes" id="UP000184447">
    <property type="component" value="Unassembled WGS sequence"/>
</dbReference>
<feature type="binding site" evidence="4">
    <location>
        <position position="73"/>
    </location>
    <ligand>
        <name>Zn(2+)</name>
        <dbReference type="ChEBI" id="CHEBI:29105"/>
    </ligand>
</feature>
<dbReference type="PIRSF" id="PIRSF004761">
    <property type="entry name" value="Hydrgn_mat_HypA"/>
    <property type="match status" value="1"/>
</dbReference>
<accession>A0A1M5TNP9</accession>
<evidence type="ECO:0000256" key="2">
    <source>
        <dbReference type="ARBA" id="ARBA00022723"/>
    </source>
</evidence>
<dbReference type="AlphaFoldDB" id="A0A1M5TNP9"/>